<dbReference type="InterPro" id="IPR000182">
    <property type="entry name" value="GNAT_dom"/>
</dbReference>
<name>A0A426SQS3_9MICO</name>
<comment type="caution">
    <text evidence="4">The sequence shown here is derived from an EMBL/GenBank/DDBJ whole genome shotgun (WGS) entry which is preliminary data.</text>
</comment>
<dbReference type="AlphaFoldDB" id="A0A426SQS3"/>
<dbReference type="GeneID" id="78120042"/>
<dbReference type="InterPro" id="IPR016181">
    <property type="entry name" value="Acyl_CoA_acyltransferase"/>
</dbReference>
<evidence type="ECO:0000313" key="4">
    <source>
        <dbReference type="EMBL" id="RRR20420.1"/>
    </source>
</evidence>
<evidence type="ECO:0000256" key="2">
    <source>
        <dbReference type="ARBA" id="ARBA00023315"/>
    </source>
</evidence>
<dbReference type="Proteomes" id="UP000274327">
    <property type="component" value="Unassembled WGS sequence"/>
</dbReference>
<accession>A0A426SQS3</accession>
<dbReference type="InterPro" id="IPR050832">
    <property type="entry name" value="Bact_Acetyltransf"/>
</dbReference>
<dbReference type="Pfam" id="PF13508">
    <property type="entry name" value="Acetyltransf_7"/>
    <property type="match status" value="1"/>
</dbReference>
<dbReference type="CDD" id="cd04301">
    <property type="entry name" value="NAT_SF"/>
    <property type="match status" value="1"/>
</dbReference>
<feature type="domain" description="N-acetyltransferase" evidence="3">
    <location>
        <begin position="2"/>
        <end position="189"/>
    </location>
</feature>
<keyword evidence="5" id="KW-1185">Reference proteome</keyword>
<gene>
    <name evidence="4" type="ORF">DS079_03240</name>
</gene>
<organism evidence="4 5">
    <name type="scientific">Brachybacterium paraconglomeratum</name>
    <dbReference type="NCBI Taxonomy" id="173362"/>
    <lineage>
        <taxon>Bacteria</taxon>
        <taxon>Bacillati</taxon>
        <taxon>Actinomycetota</taxon>
        <taxon>Actinomycetes</taxon>
        <taxon>Micrococcales</taxon>
        <taxon>Dermabacteraceae</taxon>
        <taxon>Brachybacterium</taxon>
    </lineage>
</organism>
<keyword evidence="2" id="KW-0012">Acyltransferase</keyword>
<dbReference type="PROSITE" id="PS51186">
    <property type="entry name" value="GNAT"/>
    <property type="match status" value="1"/>
</dbReference>
<reference evidence="4 5" key="1">
    <citation type="submission" date="2018-07" db="EMBL/GenBank/DDBJ databases">
        <title>Brachybacteriurn paraconglorneratum KCTC 9916.</title>
        <authorList>
            <person name="Li Y."/>
        </authorList>
    </citation>
    <scope>NUCLEOTIDE SEQUENCE [LARGE SCALE GENOMIC DNA]</scope>
    <source>
        <strain evidence="4 5">KCTC 9916</strain>
    </source>
</reference>
<proteinExistence type="predicted"/>
<dbReference type="SUPFAM" id="SSF55729">
    <property type="entry name" value="Acyl-CoA N-acyltransferases (Nat)"/>
    <property type="match status" value="1"/>
</dbReference>
<protein>
    <submittedName>
        <fullName evidence="4">GNAT family N-acetyltransferase</fullName>
    </submittedName>
</protein>
<evidence type="ECO:0000313" key="5">
    <source>
        <dbReference type="Proteomes" id="UP000274327"/>
    </source>
</evidence>
<dbReference type="PANTHER" id="PTHR43877">
    <property type="entry name" value="AMINOALKYLPHOSPHONATE N-ACETYLTRANSFERASE-RELATED-RELATED"/>
    <property type="match status" value="1"/>
</dbReference>
<dbReference type="GO" id="GO:0016747">
    <property type="term" value="F:acyltransferase activity, transferring groups other than amino-acyl groups"/>
    <property type="evidence" value="ECO:0007669"/>
    <property type="project" value="InterPro"/>
</dbReference>
<dbReference type="RefSeq" id="WP_126984792.1">
    <property type="nucleotide sequence ID" value="NZ_ML133851.1"/>
</dbReference>
<dbReference type="PANTHER" id="PTHR43877:SF2">
    <property type="entry name" value="AMINOALKYLPHOSPHONATE N-ACETYLTRANSFERASE-RELATED"/>
    <property type="match status" value="1"/>
</dbReference>
<evidence type="ECO:0000256" key="1">
    <source>
        <dbReference type="ARBA" id="ARBA00022679"/>
    </source>
</evidence>
<evidence type="ECO:0000259" key="3">
    <source>
        <dbReference type="PROSITE" id="PS51186"/>
    </source>
</evidence>
<dbReference type="EMBL" id="QOCI01000001">
    <property type="protein sequence ID" value="RRR20420.1"/>
    <property type="molecule type" value="Genomic_DNA"/>
</dbReference>
<dbReference type="Gene3D" id="3.40.630.30">
    <property type="match status" value="1"/>
</dbReference>
<sequence>MISLRPAAEPDVPRIVELVQAAYRGQGGWTTEAHLVDGHRTDAAEVRAMLADPAVTLLVATGDGNGADDGGTGLERGSSAERVLGCCYTRREAPDEHGAVRAELGLFAVDPAAQGAGLGGRLLEAQAASLAADGVDVLMIQVLQSRPELHRWYERHGFTRTGQAVPFAGDAALLKVEGLAMDIMERPLPVEDRIARPSA</sequence>
<keyword evidence="1 4" id="KW-0808">Transferase</keyword>